<evidence type="ECO:0000259" key="2">
    <source>
        <dbReference type="Pfam" id="PF02775"/>
    </source>
</evidence>
<sequence>MAEVTKLIHKYLRHDKKFPHVWCPGCGNGIILGSLIRAIDKLGYDKDDIVLVSGIGCSSRMPVYVDFNTLHTTHGRALTFATGIKLARPRLQVIVVMGDGDATAIGGNHFIHAARRNLNLTAIIVNNNIYGMTGGQYSPTTPYGMYSTTSPFGHIEHPFAISELAVSAGASFVARGTVYHTQLLDELIVKAIRKRGFAVVEVISNCHTQYGRKNRLGGPVEMLRWMKEVSVRVEKAEKMSPEELEGRITIGVLVDRELPIYTQEYEKIREEARQRFL</sequence>
<organism evidence="3 4">
    <name type="scientific">Thermodesulforhabdus norvegica</name>
    <dbReference type="NCBI Taxonomy" id="39841"/>
    <lineage>
        <taxon>Bacteria</taxon>
        <taxon>Pseudomonadati</taxon>
        <taxon>Thermodesulfobacteriota</taxon>
        <taxon>Syntrophobacteria</taxon>
        <taxon>Syntrophobacterales</taxon>
        <taxon>Thermodesulforhabdaceae</taxon>
        <taxon>Thermodesulforhabdus</taxon>
    </lineage>
</organism>
<dbReference type="GO" id="GO:0016625">
    <property type="term" value="F:oxidoreductase activity, acting on the aldehyde or oxo group of donors, iron-sulfur protein as acceptor"/>
    <property type="evidence" value="ECO:0007669"/>
    <property type="project" value="UniProtKB-ARBA"/>
</dbReference>
<dbReference type="SUPFAM" id="SSF52518">
    <property type="entry name" value="Thiamin diphosphate-binding fold (THDP-binding)"/>
    <property type="match status" value="1"/>
</dbReference>
<proteinExistence type="predicted"/>
<feature type="domain" description="Thiamine pyrophosphate enzyme TPP-binding" evidence="2">
    <location>
        <begin position="55"/>
        <end position="202"/>
    </location>
</feature>
<dbReference type="InterPro" id="IPR051457">
    <property type="entry name" value="2-oxoacid:Fd_oxidoreductase"/>
</dbReference>
<dbReference type="RefSeq" id="WP_093396570.1">
    <property type="nucleotide sequence ID" value="NZ_FOUU01000021.1"/>
</dbReference>
<evidence type="ECO:0000256" key="1">
    <source>
        <dbReference type="ARBA" id="ARBA00023002"/>
    </source>
</evidence>
<dbReference type="GO" id="GO:0045333">
    <property type="term" value="P:cellular respiration"/>
    <property type="evidence" value="ECO:0007669"/>
    <property type="project" value="UniProtKB-ARBA"/>
</dbReference>
<evidence type="ECO:0000313" key="3">
    <source>
        <dbReference type="EMBL" id="SFN12393.1"/>
    </source>
</evidence>
<evidence type="ECO:0000313" key="4">
    <source>
        <dbReference type="Proteomes" id="UP000199611"/>
    </source>
</evidence>
<dbReference type="PANTHER" id="PTHR48084:SF1">
    <property type="entry name" value="2-OXOGLUTARATE SYNTHASE SUBUNIT KORB"/>
    <property type="match status" value="1"/>
</dbReference>
<gene>
    <name evidence="3" type="ORF">SAMN05660836_02726</name>
</gene>
<dbReference type="STRING" id="39841.SAMN05660836_02726"/>
<dbReference type="InterPro" id="IPR011766">
    <property type="entry name" value="TPP_enzyme_TPP-bd"/>
</dbReference>
<dbReference type="AlphaFoldDB" id="A0A1I4WGJ3"/>
<keyword evidence="1" id="KW-0560">Oxidoreductase</keyword>
<dbReference type="GO" id="GO:0044281">
    <property type="term" value="P:small molecule metabolic process"/>
    <property type="evidence" value="ECO:0007669"/>
    <property type="project" value="UniProtKB-ARBA"/>
</dbReference>
<dbReference type="OrthoDB" id="9775140at2"/>
<dbReference type="PANTHER" id="PTHR48084">
    <property type="entry name" value="2-OXOGLUTARATE OXIDOREDUCTASE SUBUNIT KORB-RELATED"/>
    <property type="match status" value="1"/>
</dbReference>
<name>A0A1I4WGJ3_9BACT</name>
<reference evidence="3 4" key="1">
    <citation type="submission" date="2016-10" db="EMBL/GenBank/DDBJ databases">
        <authorList>
            <person name="de Groot N.N."/>
        </authorList>
    </citation>
    <scope>NUCLEOTIDE SEQUENCE [LARGE SCALE GENOMIC DNA]</scope>
    <source>
        <strain evidence="3 4">DSM 9990</strain>
    </source>
</reference>
<dbReference type="InterPro" id="IPR029061">
    <property type="entry name" value="THDP-binding"/>
</dbReference>
<dbReference type="Pfam" id="PF02775">
    <property type="entry name" value="TPP_enzyme_C"/>
    <property type="match status" value="1"/>
</dbReference>
<keyword evidence="4" id="KW-1185">Reference proteome</keyword>
<dbReference type="Proteomes" id="UP000199611">
    <property type="component" value="Unassembled WGS sequence"/>
</dbReference>
<dbReference type="Gene3D" id="3.40.50.970">
    <property type="match status" value="1"/>
</dbReference>
<accession>A0A1I4WGJ3</accession>
<dbReference type="GO" id="GO:0030976">
    <property type="term" value="F:thiamine pyrophosphate binding"/>
    <property type="evidence" value="ECO:0007669"/>
    <property type="project" value="InterPro"/>
</dbReference>
<dbReference type="CDD" id="cd03375">
    <property type="entry name" value="TPP_OGFOR"/>
    <property type="match status" value="1"/>
</dbReference>
<protein>
    <submittedName>
        <fullName evidence="3">2-oxoglutarate ferredoxin oxidoreductase, beta subunit</fullName>
    </submittedName>
</protein>
<feature type="non-terminal residue" evidence="3">
    <location>
        <position position="277"/>
    </location>
</feature>
<dbReference type="EMBL" id="FOUU01000021">
    <property type="protein sequence ID" value="SFN12393.1"/>
    <property type="molecule type" value="Genomic_DNA"/>
</dbReference>